<protein>
    <submittedName>
        <fullName evidence="1">Uncharacterized protein</fullName>
    </submittedName>
</protein>
<name>A0A1M5F0Z2_STRHI</name>
<gene>
    <name evidence="1" type="ORF">SAMN05444320_105227</name>
</gene>
<organism evidence="1 2">
    <name type="scientific">Streptoalloteichus hindustanus</name>
    <dbReference type="NCBI Taxonomy" id="2017"/>
    <lineage>
        <taxon>Bacteria</taxon>
        <taxon>Bacillati</taxon>
        <taxon>Actinomycetota</taxon>
        <taxon>Actinomycetes</taxon>
        <taxon>Pseudonocardiales</taxon>
        <taxon>Pseudonocardiaceae</taxon>
        <taxon>Streptoalloteichus</taxon>
    </lineage>
</organism>
<evidence type="ECO:0000313" key="2">
    <source>
        <dbReference type="Proteomes" id="UP000184501"/>
    </source>
</evidence>
<reference evidence="1 2" key="1">
    <citation type="submission" date="2016-11" db="EMBL/GenBank/DDBJ databases">
        <authorList>
            <person name="Jaros S."/>
            <person name="Januszkiewicz K."/>
            <person name="Wedrychowicz H."/>
        </authorList>
    </citation>
    <scope>NUCLEOTIDE SEQUENCE [LARGE SCALE GENOMIC DNA]</scope>
    <source>
        <strain evidence="1 2">DSM 44523</strain>
    </source>
</reference>
<dbReference type="Proteomes" id="UP000184501">
    <property type="component" value="Unassembled WGS sequence"/>
</dbReference>
<sequence>MPLAADAVRFKGIERQDYRTFVAAYGHDVTDWAGFDTFADLCELRGLSS</sequence>
<evidence type="ECO:0000313" key="1">
    <source>
        <dbReference type="EMBL" id="SHF85154.1"/>
    </source>
</evidence>
<dbReference type="AlphaFoldDB" id="A0A1M5F0Z2"/>
<keyword evidence="2" id="KW-1185">Reference proteome</keyword>
<dbReference type="EMBL" id="FQVN01000005">
    <property type="protein sequence ID" value="SHF85154.1"/>
    <property type="molecule type" value="Genomic_DNA"/>
</dbReference>
<accession>A0A1M5F0Z2</accession>
<proteinExistence type="predicted"/>